<keyword evidence="2" id="KW-1185">Reference proteome</keyword>
<dbReference type="Proteomes" id="UP001476798">
    <property type="component" value="Unassembled WGS sequence"/>
</dbReference>
<evidence type="ECO:0000313" key="2">
    <source>
        <dbReference type="Proteomes" id="UP001476798"/>
    </source>
</evidence>
<name>A0ABV0P9Z7_9TELE</name>
<evidence type="ECO:0008006" key="3">
    <source>
        <dbReference type="Google" id="ProtNLM"/>
    </source>
</evidence>
<sequence>MRSSMPYCSCVMGIVLHSLVSKSPSVCCSLRCLSFGERRAIIHFVRTFLCYKTFCATFNSLTLFSSFLSALSGGGRFFSVFCTPPISALLQLCVLSSFWSLFLHIFQILSYGFGQLVSQCN</sequence>
<reference evidence="1 2" key="1">
    <citation type="submission" date="2021-06" db="EMBL/GenBank/DDBJ databases">
        <authorList>
            <person name="Palmer J.M."/>
        </authorList>
    </citation>
    <scope>NUCLEOTIDE SEQUENCE [LARGE SCALE GENOMIC DNA]</scope>
    <source>
        <strain evidence="1 2">GA_2019</strain>
        <tissue evidence="1">Muscle</tissue>
    </source>
</reference>
<protein>
    <recommendedName>
        <fullName evidence="3">Secreted protein</fullName>
    </recommendedName>
</protein>
<dbReference type="EMBL" id="JAHRIO010068629">
    <property type="protein sequence ID" value="MEQ2180285.1"/>
    <property type="molecule type" value="Genomic_DNA"/>
</dbReference>
<comment type="caution">
    <text evidence="1">The sequence shown here is derived from an EMBL/GenBank/DDBJ whole genome shotgun (WGS) entry which is preliminary data.</text>
</comment>
<organism evidence="1 2">
    <name type="scientific">Goodea atripinnis</name>
    <dbReference type="NCBI Taxonomy" id="208336"/>
    <lineage>
        <taxon>Eukaryota</taxon>
        <taxon>Metazoa</taxon>
        <taxon>Chordata</taxon>
        <taxon>Craniata</taxon>
        <taxon>Vertebrata</taxon>
        <taxon>Euteleostomi</taxon>
        <taxon>Actinopterygii</taxon>
        <taxon>Neopterygii</taxon>
        <taxon>Teleostei</taxon>
        <taxon>Neoteleostei</taxon>
        <taxon>Acanthomorphata</taxon>
        <taxon>Ovalentaria</taxon>
        <taxon>Atherinomorphae</taxon>
        <taxon>Cyprinodontiformes</taxon>
        <taxon>Goodeidae</taxon>
        <taxon>Goodea</taxon>
    </lineage>
</organism>
<accession>A0ABV0P9Z7</accession>
<evidence type="ECO:0000313" key="1">
    <source>
        <dbReference type="EMBL" id="MEQ2180285.1"/>
    </source>
</evidence>
<proteinExistence type="predicted"/>
<gene>
    <name evidence="1" type="ORF">GOODEAATRI_034380</name>
</gene>